<dbReference type="Pfam" id="PF02683">
    <property type="entry name" value="DsbD_TM"/>
    <property type="match status" value="1"/>
</dbReference>
<dbReference type="PANTHER" id="PTHR31272">
    <property type="entry name" value="CYTOCHROME C-TYPE BIOGENESIS PROTEIN HI_1454-RELATED"/>
    <property type="match status" value="1"/>
</dbReference>
<feature type="transmembrane region" description="Helical" evidence="6">
    <location>
        <begin position="218"/>
        <end position="242"/>
    </location>
</feature>
<evidence type="ECO:0000256" key="1">
    <source>
        <dbReference type="ARBA" id="ARBA00004141"/>
    </source>
</evidence>
<dbReference type="GO" id="GO:0016020">
    <property type="term" value="C:membrane"/>
    <property type="evidence" value="ECO:0007669"/>
    <property type="project" value="UniProtKB-SubCell"/>
</dbReference>
<evidence type="ECO:0000256" key="5">
    <source>
        <dbReference type="ARBA" id="ARBA00023136"/>
    </source>
</evidence>
<keyword evidence="8" id="KW-0934">Plastid</keyword>
<feature type="transmembrane region" description="Helical" evidence="6">
    <location>
        <begin position="38"/>
        <end position="64"/>
    </location>
</feature>
<dbReference type="AlphaFoldDB" id="A0A4D6UY57"/>
<evidence type="ECO:0000259" key="7">
    <source>
        <dbReference type="Pfam" id="PF02683"/>
    </source>
</evidence>
<organism evidence="8">
    <name type="scientific">Pleurostichidium falkenbergii</name>
    <dbReference type="NCBI Taxonomy" id="121064"/>
    <lineage>
        <taxon>Eukaryota</taxon>
        <taxon>Rhodophyta</taxon>
        <taxon>Florideophyceae</taxon>
        <taxon>Rhodymeniophycidae</taxon>
        <taxon>Ceramiales</taxon>
        <taxon>Rhodomelaceae</taxon>
        <taxon>Pleurostichidium</taxon>
    </lineage>
</organism>
<evidence type="ECO:0000256" key="3">
    <source>
        <dbReference type="ARBA" id="ARBA00022692"/>
    </source>
</evidence>
<dbReference type="PANTHER" id="PTHR31272:SF9">
    <property type="entry name" value="BLL1027 PROTEIN"/>
    <property type="match status" value="1"/>
</dbReference>
<feature type="transmembrane region" description="Helical" evidence="6">
    <location>
        <begin position="76"/>
        <end position="99"/>
    </location>
</feature>
<evidence type="ECO:0000313" key="8">
    <source>
        <dbReference type="EMBL" id="QCH39588.1"/>
    </source>
</evidence>
<comment type="subcellular location">
    <subcellularLocation>
        <location evidence="1">Membrane</location>
        <topology evidence="1">Multi-pass membrane protein</topology>
    </subcellularLocation>
</comment>
<feature type="domain" description="Cytochrome C biogenesis protein transmembrane" evidence="7">
    <location>
        <begin position="42"/>
        <end position="205"/>
    </location>
</feature>
<geneLocation type="plastid" evidence="8"/>
<dbReference type="InterPro" id="IPR051790">
    <property type="entry name" value="Cytochrome_c-biogenesis_DsbD"/>
</dbReference>
<feature type="transmembrane region" description="Helical" evidence="6">
    <location>
        <begin position="184"/>
        <end position="206"/>
    </location>
</feature>
<dbReference type="EMBL" id="MH853471">
    <property type="protein sequence ID" value="QCH39588.1"/>
    <property type="molecule type" value="Genomic_DNA"/>
</dbReference>
<sequence>MTFILSLSRLFNQYYMVLYSIQQYLSWRLFLLSVSHSVFFSIFLFCFGLITIFTPCFISMLPLAISYINTKRNNQLSASIFTGGLITSFTTLIVITKLISSSLLVYKLPILSYFTLILVSLDLMQIIDLSKIANPITKSFSNNCNNNTFLQSYLMGIVIGSSSIPCNTSLVLLVISLINNINNLLLVIIYLLIYLFGCICPLFFIFRIKFNYKNFPILSFIWQIFFPLSGSFIFIFSCFSLLKVILI</sequence>
<evidence type="ECO:0000256" key="2">
    <source>
        <dbReference type="ARBA" id="ARBA00006143"/>
    </source>
</evidence>
<dbReference type="InterPro" id="IPR003834">
    <property type="entry name" value="Cyt_c_assmbl_TM_dom"/>
</dbReference>
<dbReference type="RefSeq" id="YP_009654301.1">
    <property type="nucleotide sequence ID" value="NC_042794.1"/>
</dbReference>
<dbReference type="GeneID" id="40488183"/>
<keyword evidence="3 6" id="KW-0812">Transmembrane</keyword>
<reference evidence="8" key="2">
    <citation type="journal article" date="2019" name="Phycologia">
        <title>The phylogenetic position of the morphologically unusual Pleurostichidium falkenbergii (Rhodomelaceae, Rhodophyta) based on plastid phylogenomics.</title>
        <authorList>
            <person name="Pasella M.M."/>
            <person name="Verbruggen H."/>
            <person name="Nelson W.A."/>
            <person name="Diaz-Tapia P."/>
        </authorList>
    </citation>
    <scope>NUCLEOTIDE SEQUENCE</scope>
</reference>
<gene>
    <name evidence="8" type="primary">dsbD</name>
</gene>
<reference evidence="8" key="1">
    <citation type="submission" date="2018-09" db="EMBL/GenBank/DDBJ databases">
        <authorList>
            <person name="Pasella M."/>
            <person name="Verbruggen H."/>
            <person name="Nelson W.A."/>
            <person name="Diaz-Tapia P."/>
        </authorList>
    </citation>
    <scope>NUCLEOTIDE SEQUENCE</scope>
</reference>
<comment type="similarity">
    <text evidence="2">Belongs to the DsbD family.</text>
</comment>
<dbReference type="GO" id="GO:0017004">
    <property type="term" value="P:cytochrome complex assembly"/>
    <property type="evidence" value="ECO:0007669"/>
    <property type="project" value="InterPro"/>
</dbReference>
<name>A0A4D6UY57_9FLOR</name>
<proteinExistence type="inferred from homology"/>
<feature type="transmembrane region" description="Helical" evidence="6">
    <location>
        <begin position="111"/>
        <end position="132"/>
    </location>
</feature>
<evidence type="ECO:0000256" key="6">
    <source>
        <dbReference type="SAM" id="Phobius"/>
    </source>
</evidence>
<protein>
    <submittedName>
        <fullName evidence="8">Thiol:disulfide interchange protein</fullName>
    </submittedName>
</protein>
<evidence type="ECO:0000256" key="4">
    <source>
        <dbReference type="ARBA" id="ARBA00022989"/>
    </source>
</evidence>
<keyword evidence="5 6" id="KW-0472">Membrane</keyword>
<feature type="transmembrane region" description="Helical" evidence="6">
    <location>
        <begin position="153"/>
        <end position="178"/>
    </location>
</feature>
<keyword evidence="4 6" id="KW-1133">Transmembrane helix</keyword>
<accession>A0A4D6UY57</accession>